<name>A0A160SXZ2_BUCTT</name>
<gene>
    <name evidence="7" type="primary">ydiK</name>
    <name evidence="7" type="ORF">BTSPAZIEG_0083</name>
</gene>
<protein>
    <submittedName>
        <fullName evidence="7">UPF0118 inner membrane protein YdiK</fullName>
    </submittedName>
</protein>
<sequence length="368" mass="42281">MHNSREKMDLPKTIFLLMFILSMIIVSFYTLRPFMISFLWSGMIVIATWPIFLKIKSFLGGNKNFSSVFLTFFLLIFLIYPFFYIINLCIKNSYFFLEWLSSNHFQLPNLHFLINLPYVGKKLYILYQKILNSSGRSLIQCIKPYLKKTTKFLFLKIGYFTNFLLQIFLMLVFNLFLYCKGEKVANILRHFAIRLASTSGDIAVLLAARAIRAVALGVIVTSLVQGFLSTLGLAVSGIPYYTFLIFPIFFLNLLQIGSFPILLPAIIWLYWMNFPVKGTILLIWSIINCILDNVLRAFLIRFGVDFPALLLLAGMIGGIISFGLIGLFVGPVVLVIAYRLIIIWINKAPFPHNLNKKISKNLFKKHTK</sequence>
<dbReference type="RefSeq" id="WP_075472377.1">
    <property type="nucleotide sequence ID" value="NZ_CP135003.1"/>
</dbReference>
<evidence type="ECO:0000256" key="5">
    <source>
        <dbReference type="ARBA" id="ARBA00023136"/>
    </source>
</evidence>
<evidence type="ECO:0000256" key="6">
    <source>
        <dbReference type="SAM" id="Phobius"/>
    </source>
</evidence>
<accession>A0A160SXZ2</accession>
<keyword evidence="4 6" id="KW-1133">Transmembrane helix</keyword>
<evidence type="ECO:0000256" key="4">
    <source>
        <dbReference type="ARBA" id="ARBA00022989"/>
    </source>
</evidence>
<comment type="subcellular location">
    <subcellularLocation>
        <location evidence="1">Membrane</location>
        <topology evidence="1">Multi-pass membrane protein</topology>
    </subcellularLocation>
</comment>
<dbReference type="AlphaFoldDB" id="A0A160SXZ2"/>
<feature type="transmembrane region" description="Helical" evidence="6">
    <location>
        <begin position="35"/>
        <end position="53"/>
    </location>
</feature>
<keyword evidence="3 6" id="KW-0812">Transmembrane</keyword>
<evidence type="ECO:0000256" key="1">
    <source>
        <dbReference type="ARBA" id="ARBA00004141"/>
    </source>
</evidence>
<dbReference type="EMBL" id="LN890285">
    <property type="protein sequence ID" value="CUR53064.1"/>
    <property type="molecule type" value="Genomic_DNA"/>
</dbReference>
<evidence type="ECO:0000313" key="7">
    <source>
        <dbReference type="EMBL" id="CUR53064.1"/>
    </source>
</evidence>
<dbReference type="GO" id="GO:0016020">
    <property type="term" value="C:membrane"/>
    <property type="evidence" value="ECO:0007669"/>
    <property type="project" value="UniProtKB-SubCell"/>
</dbReference>
<reference evidence="8" key="1">
    <citation type="submission" date="2015-10" db="EMBL/GenBank/DDBJ databases">
        <authorList>
            <person name="Manzano-Marin A."/>
            <person name="Manzano-Marin A."/>
        </authorList>
    </citation>
    <scope>NUCLEOTIDE SEQUENCE [LARGE SCALE GENOMIC DNA]</scope>
    <source>
        <strain evidence="8">BTs</strain>
    </source>
</reference>
<dbReference type="STRING" id="98804.BTSPAZIEG_0083"/>
<keyword evidence="8" id="KW-1185">Reference proteome</keyword>
<dbReference type="InterPro" id="IPR002549">
    <property type="entry name" value="AI-2E-like"/>
</dbReference>
<keyword evidence="5 6" id="KW-0472">Membrane</keyword>
<evidence type="ECO:0000256" key="3">
    <source>
        <dbReference type="ARBA" id="ARBA00022692"/>
    </source>
</evidence>
<feature type="transmembrane region" description="Helical" evidence="6">
    <location>
        <begin position="244"/>
        <end position="269"/>
    </location>
</feature>
<feature type="transmembrane region" description="Helical" evidence="6">
    <location>
        <begin position="281"/>
        <end position="302"/>
    </location>
</feature>
<evidence type="ECO:0000256" key="2">
    <source>
        <dbReference type="ARBA" id="ARBA00009773"/>
    </source>
</evidence>
<feature type="transmembrane region" description="Helical" evidence="6">
    <location>
        <begin position="65"/>
        <end position="86"/>
    </location>
</feature>
<dbReference type="OrthoDB" id="5298283at2"/>
<feature type="transmembrane region" description="Helical" evidence="6">
    <location>
        <begin position="308"/>
        <end position="338"/>
    </location>
</feature>
<comment type="similarity">
    <text evidence="2">Belongs to the autoinducer-2 exporter (AI-2E) (TC 2.A.86) family.</text>
</comment>
<dbReference type="NCBIfam" id="NF008216">
    <property type="entry name" value="PRK10983.1"/>
    <property type="match status" value="1"/>
</dbReference>
<feature type="transmembrane region" description="Helical" evidence="6">
    <location>
        <begin position="12"/>
        <end position="29"/>
    </location>
</feature>
<feature type="transmembrane region" description="Helical" evidence="6">
    <location>
        <begin position="157"/>
        <end position="179"/>
    </location>
</feature>
<feature type="transmembrane region" description="Helical" evidence="6">
    <location>
        <begin position="213"/>
        <end position="238"/>
    </location>
</feature>
<evidence type="ECO:0000313" key="8">
    <source>
        <dbReference type="Proteomes" id="UP000243633"/>
    </source>
</evidence>
<dbReference type="Pfam" id="PF01594">
    <property type="entry name" value="AI-2E_transport"/>
    <property type="match status" value="1"/>
</dbReference>
<dbReference type="Proteomes" id="UP000243633">
    <property type="component" value="Chromosome 1"/>
</dbReference>
<proteinExistence type="inferred from homology"/>
<organism evidence="7 8">
    <name type="scientific">Buchnera aphidicola subsp. Tuberolachnus salignus</name>
    <dbReference type="NCBI Taxonomy" id="98804"/>
    <lineage>
        <taxon>Bacteria</taxon>
        <taxon>Pseudomonadati</taxon>
        <taxon>Pseudomonadota</taxon>
        <taxon>Gammaproteobacteria</taxon>
        <taxon>Enterobacterales</taxon>
        <taxon>Erwiniaceae</taxon>
        <taxon>Buchnera</taxon>
    </lineage>
</organism>
<dbReference type="PATRIC" id="fig|98804.3.peg.73"/>